<dbReference type="InterPro" id="IPR017441">
    <property type="entry name" value="Protein_kinase_ATP_BS"/>
</dbReference>
<dbReference type="SMART" id="SM00220">
    <property type="entry name" value="S_TKc"/>
    <property type="match status" value="1"/>
</dbReference>
<dbReference type="Gene3D" id="1.10.510.10">
    <property type="entry name" value="Transferase(Phosphotransferase) domain 1"/>
    <property type="match status" value="1"/>
</dbReference>
<dbReference type="EMBL" id="JACJSG010000022">
    <property type="protein sequence ID" value="MBD2502234.1"/>
    <property type="molecule type" value="Genomic_DNA"/>
</dbReference>
<dbReference type="SUPFAM" id="SSF56112">
    <property type="entry name" value="Protein kinase-like (PK-like)"/>
    <property type="match status" value="1"/>
</dbReference>
<evidence type="ECO:0000313" key="13">
    <source>
        <dbReference type="Proteomes" id="UP000661112"/>
    </source>
</evidence>
<dbReference type="PROSITE" id="PS00107">
    <property type="entry name" value="PROTEIN_KINASE_ATP"/>
    <property type="match status" value="1"/>
</dbReference>
<keyword evidence="6 9" id="KW-0067">ATP-binding</keyword>
<dbReference type="InterPro" id="IPR007890">
    <property type="entry name" value="CHASE2"/>
</dbReference>
<evidence type="ECO:0000256" key="7">
    <source>
        <dbReference type="ARBA" id="ARBA00047899"/>
    </source>
</evidence>
<evidence type="ECO:0000256" key="5">
    <source>
        <dbReference type="ARBA" id="ARBA00022777"/>
    </source>
</evidence>
<dbReference type="Gene3D" id="3.30.200.20">
    <property type="entry name" value="Phosphorylase Kinase, domain 1"/>
    <property type="match status" value="1"/>
</dbReference>
<proteinExistence type="predicted"/>
<feature type="transmembrane region" description="Helical" evidence="10">
    <location>
        <begin position="405"/>
        <end position="425"/>
    </location>
</feature>
<dbReference type="CDD" id="cd14014">
    <property type="entry name" value="STKc_PknB_like"/>
    <property type="match status" value="1"/>
</dbReference>
<dbReference type="PANTHER" id="PTHR24363">
    <property type="entry name" value="SERINE/THREONINE PROTEIN KINASE"/>
    <property type="match status" value="1"/>
</dbReference>
<evidence type="ECO:0000256" key="2">
    <source>
        <dbReference type="ARBA" id="ARBA00022527"/>
    </source>
</evidence>
<evidence type="ECO:0000256" key="9">
    <source>
        <dbReference type="PROSITE-ProRule" id="PRU10141"/>
    </source>
</evidence>
<reference evidence="12 13" key="1">
    <citation type="journal article" date="2020" name="ISME J.">
        <title>Comparative genomics reveals insights into cyanobacterial evolution and habitat adaptation.</title>
        <authorList>
            <person name="Chen M.Y."/>
            <person name="Teng W.K."/>
            <person name="Zhao L."/>
            <person name="Hu C.X."/>
            <person name="Zhou Y.K."/>
            <person name="Han B.P."/>
            <person name="Song L.R."/>
            <person name="Shu W.S."/>
        </authorList>
    </citation>
    <scope>NUCLEOTIDE SEQUENCE [LARGE SCALE GENOMIC DNA]</scope>
    <source>
        <strain evidence="12 13">FACHB-119</strain>
    </source>
</reference>
<name>A0ABR8D6A6_9NOST</name>
<evidence type="ECO:0000259" key="11">
    <source>
        <dbReference type="PROSITE" id="PS50011"/>
    </source>
</evidence>
<comment type="catalytic activity">
    <reaction evidence="7">
        <text>L-threonyl-[protein] + ATP = O-phospho-L-threonyl-[protein] + ADP + H(+)</text>
        <dbReference type="Rhea" id="RHEA:46608"/>
        <dbReference type="Rhea" id="RHEA-COMP:11060"/>
        <dbReference type="Rhea" id="RHEA-COMP:11605"/>
        <dbReference type="ChEBI" id="CHEBI:15378"/>
        <dbReference type="ChEBI" id="CHEBI:30013"/>
        <dbReference type="ChEBI" id="CHEBI:30616"/>
        <dbReference type="ChEBI" id="CHEBI:61977"/>
        <dbReference type="ChEBI" id="CHEBI:456216"/>
        <dbReference type="EC" id="2.7.11.1"/>
    </reaction>
</comment>
<dbReference type="EC" id="2.7.11.1" evidence="1"/>
<protein>
    <recommendedName>
        <fullName evidence="1">non-specific serine/threonine protein kinase</fullName>
        <ecNumber evidence="1">2.7.11.1</ecNumber>
    </recommendedName>
</protein>
<evidence type="ECO:0000256" key="3">
    <source>
        <dbReference type="ARBA" id="ARBA00022679"/>
    </source>
</evidence>
<evidence type="ECO:0000256" key="1">
    <source>
        <dbReference type="ARBA" id="ARBA00012513"/>
    </source>
</evidence>
<keyword evidence="2" id="KW-0723">Serine/threonine-protein kinase</keyword>
<evidence type="ECO:0000256" key="10">
    <source>
        <dbReference type="SAM" id="Phobius"/>
    </source>
</evidence>
<feature type="domain" description="Protein kinase" evidence="11">
    <location>
        <begin position="491"/>
        <end position="753"/>
    </location>
</feature>
<evidence type="ECO:0000256" key="6">
    <source>
        <dbReference type="ARBA" id="ARBA00022840"/>
    </source>
</evidence>
<comment type="caution">
    <text evidence="12">The sequence shown here is derived from an EMBL/GenBank/DDBJ whole genome shotgun (WGS) entry which is preliminary data.</text>
</comment>
<evidence type="ECO:0000256" key="8">
    <source>
        <dbReference type="ARBA" id="ARBA00048679"/>
    </source>
</evidence>
<dbReference type="PANTHER" id="PTHR24363:SF0">
    <property type="entry name" value="SERINE_THREONINE KINASE LIKE DOMAIN CONTAINING 1"/>
    <property type="match status" value="1"/>
</dbReference>
<keyword evidence="5" id="KW-0418">Kinase</keyword>
<keyword evidence="3" id="KW-0808">Transferase</keyword>
<keyword evidence="10" id="KW-1133">Transmembrane helix</keyword>
<dbReference type="Pfam" id="PF00069">
    <property type="entry name" value="Pkinase"/>
    <property type="match status" value="1"/>
</dbReference>
<keyword evidence="13" id="KW-1185">Reference proteome</keyword>
<organism evidence="12 13">
    <name type="scientific">Anabaena azotica FACHB-119</name>
    <dbReference type="NCBI Taxonomy" id="947527"/>
    <lineage>
        <taxon>Bacteria</taxon>
        <taxon>Bacillati</taxon>
        <taxon>Cyanobacteriota</taxon>
        <taxon>Cyanophyceae</taxon>
        <taxon>Nostocales</taxon>
        <taxon>Nostocaceae</taxon>
        <taxon>Anabaena</taxon>
        <taxon>Anabaena azotica</taxon>
    </lineage>
</organism>
<dbReference type="Pfam" id="PF05226">
    <property type="entry name" value="CHASE2"/>
    <property type="match status" value="1"/>
</dbReference>
<keyword evidence="10" id="KW-0812">Transmembrane</keyword>
<dbReference type="SMART" id="SM01080">
    <property type="entry name" value="CHASE2"/>
    <property type="match status" value="1"/>
</dbReference>
<keyword evidence="10" id="KW-0472">Membrane</keyword>
<comment type="catalytic activity">
    <reaction evidence="8">
        <text>L-seryl-[protein] + ATP = O-phospho-L-seryl-[protein] + ADP + H(+)</text>
        <dbReference type="Rhea" id="RHEA:17989"/>
        <dbReference type="Rhea" id="RHEA-COMP:9863"/>
        <dbReference type="Rhea" id="RHEA-COMP:11604"/>
        <dbReference type="ChEBI" id="CHEBI:15378"/>
        <dbReference type="ChEBI" id="CHEBI:29999"/>
        <dbReference type="ChEBI" id="CHEBI:30616"/>
        <dbReference type="ChEBI" id="CHEBI:83421"/>
        <dbReference type="ChEBI" id="CHEBI:456216"/>
        <dbReference type="EC" id="2.7.11.1"/>
    </reaction>
</comment>
<feature type="transmembrane region" description="Helical" evidence="10">
    <location>
        <begin position="353"/>
        <end position="370"/>
    </location>
</feature>
<feature type="transmembrane region" description="Helical" evidence="10">
    <location>
        <begin position="376"/>
        <end position="398"/>
    </location>
</feature>
<keyword evidence="4 9" id="KW-0547">Nucleotide-binding</keyword>
<dbReference type="PROSITE" id="PS50011">
    <property type="entry name" value="PROTEIN_KINASE_DOM"/>
    <property type="match status" value="1"/>
</dbReference>
<dbReference type="InterPro" id="IPR011009">
    <property type="entry name" value="Kinase-like_dom_sf"/>
</dbReference>
<evidence type="ECO:0000313" key="12">
    <source>
        <dbReference type="EMBL" id="MBD2502234.1"/>
    </source>
</evidence>
<dbReference type="Proteomes" id="UP000661112">
    <property type="component" value="Unassembled WGS sequence"/>
</dbReference>
<feature type="binding site" evidence="9">
    <location>
        <position position="523"/>
    </location>
    <ligand>
        <name>ATP</name>
        <dbReference type="ChEBI" id="CHEBI:30616"/>
    </ligand>
</feature>
<dbReference type="RefSeq" id="WP_190474309.1">
    <property type="nucleotide sequence ID" value="NZ_JACJSG010000022.1"/>
</dbReference>
<evidence type="ECO:0000256" key="4">
    <source>
        <dbReference type="ARBA" id="ARBA00022741"/>
    </source>
</evidence>
<gene>
    <name evidence="12" type="ORF">H6G83_16735</name>
</gene>
<dbReference type="InterPro" id="IPR000719">
    <property type="entry name" value="Prot_kinase_dom"/>
</dbReference>
<accession>A0ABR8D6A6</accession>
<sequence length="762" mass="84767">MTNGILNKLQAAFIKDKSYRDTGFNQHWWQIIVATSLGVTALVWGVRELKWLQAWELKAYDQMMRSATLGGTPSPFTKRGSSHPAESPDPRLLVVTITEEDLAKQGGNLSDNTINQVLIKLKSYQARVIALNIYRPEQKNLASGIKNPYNIIVACLSSSMGRSEIPPPPNFPEANIGYNDLVSDVEEDQIVRRALLFSQPNDSKCHTQFSFAALAAIAYLEQMGIHPDFAKDKFYLGKKAFPILTSDSGSYQGVDANGYQILLNYRHPDHLATTVTLTQVLNNQVNPNLVKDRLVIIGTTATSIHPGLYTPYSPASEQPTRTPAVFIHAQIASQLLSTVLDGRPLIWYWPNSVELVWLWGWSLVGGVLGWRVRHPLLLIVVGGTVLVGLWLICAGFFLQAGWIPLIPPALSLILSGATVMTYTTYRTQQQTQVIMLQVEKQQEVIEQLNILLQETTGTRDTTAIYDQHSHNNSAITTAEKRTGDLLLGGRYYISSVLGAGGFGQTYLAQDTHRPGSPTCVVKKLMPARRDTRFLQVARRLFTTEAEILESLGKHRQIPALLAYFEVEEEFYLIEEYIAGHTLNEELPPVTGLQSEGFVVEMLKGVLEVLAFVHEHRVIHRDVKPTNIIRSAEDNRLVLIDFGAVKLMQPPSDEKTELATVAIGTRGYAPPEQFAGHPRLASDIYAVGMMGIQALTGILPQELTPDPETGNVIWRSNARVSEELAVILDKMVRYHFSDRYQSATAVLQDLHRISNLIQTSSIS</sequence>